<dbReference type="InterPro" id="IPR029058">
    <property type="entry name" value="AB_hydrolase_fold"/>
</dbReference>
<evidence type="ECO:0000313" key="6">
    <source>
        <dbReference type="Proteomes" id="UP001323798"/>
    </source>
</evidence>
<keyword evidence="6" id="KW-1185">Reference proteome</keyword>
<sequence>MPTPVAQPFSIDVPDEVLADLRDRLARTRLLPDSPGKPASGMSAAYLAELIASWRQFDWRARERWLNEHPQYLVDLGDVTVHFTHLRSARDDAPVLLVMHGWPHTFALQLAFADLLTDFHVVVPSLPGFAFSSPYRSGLLHNLRLAETMHRLMTDVLGYDRYLTYGEDVTADVNDLLAATHPESVRGVIVTHAHFPTMAERANLDDPPAIAFFERLDAERYAMSGYAHEQGTRPDTLAIGLNDSPAGLLGWITEKLVEWSDTPEGDPRGVERRIARERILTEATIYWVTQTIASSFRPYFEARAEPPIPPVAIPASVHIQRHERDNPESVARAFYRDLRTFERLDEGGHFAVAEVPAAMAERTRAFARELGLLAVV</sequence>
<proteinExistence type="inferred from homology"/>
<dbReference type="SUPFAM" id="SSF53474">
    <property type="entry name" value="alpha/beta-Hydrolases"/>
    <property type="match status" value="1"/>
</dbReference>
<evidence type="ECO:0000256" key="3">
    <source>
        <dbReference type="ARBA" id="ARBA00022801"/>
    </source>
</evidence>
<comment type="similarity">
    <text evidence="1">Belongs to the peptidase S33 family.</text>
</comment>
<dbReference type="EMBL" id="CP139368">
    <property type="protein sequence ID" value="WPR91264.1"/>
    <property type="molecule type" value="Genomic_DNA"/>
</dbReference>
<evidence type="ECO:0000256" key="2">
    <source>
        <dbReference type="ARBA" id="ARBA00022797"/>
    </source>
</evidence>
<feature type="domain" description="Epoxide hydrolase N-terminal" evidence="4">
    <location>
        <begin position="7"/>
        <end position="106"/>
    </location>
</feature>
<dbReference type="GO" id="GO:0016787">
    <property type="term" value="F:hydrolase activity"/>
    <property type="evidence" value="ECO:0007669"/>
    <property type="project" value="UniProtKB-KW"/>
</dbReference>
<dbReference type="RefSeq" id="WP_320943965.1">
    <property type="nucleotide sequence ID" value="NZ_BAABEU010000007.1"/>
</dbReference>
<organism evidence="5 6">
    <name type="scientific">Microbacterium rhizosphaerae</name>
    <dbReference type="NCBI Taxonomy" id="1678237"/>
    <lineage>
        <taxon>Bacteria</taxon>
        <taxon>Bacillati</taxon>
        <taxon>Actinomycetota</taxon>
        <taxon>Actinomycetes</taxon>
        <taxon>Micrococcales</taxon>
        <taxon>Microbacteriaceae</taxon>
        <taxon>Microbacterium</taxon>
    </lineage>
</organism>
<dbReference type="Gene3D" id="3.40.50.1820">
    <property type="entry name" value="alpha/beta hydrolase"/>
    <property type="match status" value="1"/>
</dbReference>
<dbReference type="Pfam" id="PF06441">
    <property type="entry name" value="EHN"/>
    <property type="match status" value="1"/>
</dbReference>
<dbReference type="PIRSF" id="PIRSF001112">
    <property type="entry name" value="Epoxide_hydrolase"/>
    <property type="match status" value="1"/>
</dbReference>
<gene>
    <name evidence="5" type="ORF">SM116_08280</name>
</gene>
<dbReference type="InterPro" id="IPR016292">
    <property type="entry name" value="Epoxide_hydrolase"/>
</dbReference>
<protein>
    <submittedName>
        <fullName evidence="5">Epoxide hydrolase</fullName>
    </submittedName>
</protein>
<dbReference type="PANTHER" id="PTHR21661:SF35">
    <property type="entry name" value="EPOXIDE HYDROLASE"/>
    <property type="match status" value="1"/>
</dbReference>
<dbReference type="Proteomes" id="UP001323798">
    <property type="component" value="Chromosome"/>
</dbReference>
<evidence type="ECO:0000256" key="1">
    <source>
        <dbReference type="ARBA" id="ARBA00010088"/>
    </source>
</evidence>
<evidence type="ECO:0000313" key="5">
    <source>
        <dbReference type="EMBL" id="WPR91264.1"/>
    </source>
</evidence>
<accession>A0ABZ0SSN5</accession>
<keyword evidence="3 5" id="KW-0378">Hydrolase</keyword>
<reference evidence="5 6" key="1">
    <citation type="submission" date="2023-11" db="EMBL/GenBank/DDBJ databases">
        <title>Genome sequence of Microbacterium rhizosphaerae KACC 19337.</title>
        <authorList>
            <person name="Choi H."/>
            <person name="Kim S."/>
            <person name="Kim Y."/>
            <person name="Kwon S.-W."/>
            <person name="Heo J."/>
        </authorList>
    </citation>
    <scope>NUCLEOTIDE SEQUENCE [LARGE SCALE GENOMIC DNA]</scope>
    <source>
        <strain evidence="5 6">KACC 19337</strain>
    </source>
</reference>
<name>A0ABZ0SSN5_9MICO</name>
<dbReference type="PANTHER" id="PTHR21661">
    <property type="entry name" value="EPOXIDE HYDROLASE 1-RELATED"/>
    <property type="match status" value="1"/>
</dbReference>
<dbReference type="InterPro" id="IPR010497">
    <property type="entry name" value="Epoxide_hydro_N"/>
</dbReference>
<evidence type="ECO:0000259" key="4">
    <source>
        <dbReference type="Pfam" id="PF06441"/>
    </source>
</evidence>
<keyword evidence="2" id="KW-0058">Aromatic hydrocarbons catabolism</keyword>